<dbReference type="Proteomes" id="UP000318102">
    <property type="component" value="Unassembled WGS sequence"/>
</dbReference>
<organism evidence="2 3">
    <name type="scientific">Paenibacillus agilis</name>
    <dbReference type="NCBI Taxonomy" id="3020863"/>
    <lineage>
        <taxon>Bacteria</taxon>
        <taxon>Bacillati</taxon>
        <taxon>Bacillota</taxon>
        <taxon>Bacilli</taxon>
        <taxon>Bacillales</taxon>
        <taxon>Paenibacillaceae</taxon>
        <taxon>Paenibacillus</taxon>
    </lineage>
</organism>
<proteinExistence type="predicted"/>
<sequence length="85" mass="9222">MNKVIKFVQPSCVPCRVVDGLLNHLGLKVDESHDIAMDNAAFELAQKLGVQSTPTIMLLDESGNVLDRVSGANQDAIKALFEKRG</sequence>
<dbReference type="InterPro" id="IPR013766">
    <property type="entry name" value="Thioredoxin_domain"/>
</dbReference>
<protein>
    <submittedName>
        <fullName evidence="2">Thioredoxin family protein</fullName>
    </submittedName>
</protein>
<name>A0A559IEC1_9BACL</name>
<dbReference type="AlphaFoldDB" id="A0A559IEC1"/>
<dbReference type="Gene3D" id="3.40.30.10">
    <property type="entry name" value="Glutaredoxin"/>
    <property type="match status" value="1"/>
</dbReference>
<reference evidence="2 3" key="1">
    <citation type="submission" date="2019-07" db="EMBL/GenBank/DDBJ databases">
        <authorList>
            <person name="Kim J."/>
        </authorList>
    </citation>
    <scope>NUCLEOTIDE SEQUENCE [LARGE SCALE GENOMIC DNA]</scope>
    <source>
        <strain evidence="2 3">N4</strain>
    </source>
</reference>
<dbReference type="SUPFAM" id="SSF52833">
    <property type="entry name" value="Thioredoxin-like"/>
    <property type="match status" value="1"/>
</dbReference>
<feature type="domain" description="Thioredoxin" evidence="1">
    <location>
        <begin position="4"/>
        <end position="80"/>
    </location>
</feature>
<dbReference type="InterPro" id="IPR036249">
    <property type="entry name" value="Thioredoxin-like_sf"/>
</dbReference>
<gene>
    <name evidence="2" type="ORF">FPZ44_23955</name>
</gene>
<keyword evidence="3" id="KW-1185">Reference proteome</keyword>
<dbReference type="OrthoDB" id="2616284at2"/>
<dbReference type="CDD" id="cd02947">
    <property type="entry name" value="TRX_family"/>
    <property type="match status" value="1"/>
</dbReference>
<evidence type="ECO:0000313" key="2">
    <source>
        <dbReference type="EMBL" id="TVX86004.1"/>
    </source>
</evidence>
<dbReference type="PROSITE" id="PS51354">
    <property type="entry name" value="GLUTAREDOXIN_2"/>
    <property type="match status" value="1"/>
</dbReference>
<evidence type="ECO:0000313" key="3">
    <source>
        <dbReference type="Proteomes" id="UP000318102"/>
    </source>
</evidence>
<dbReference type="RefSeq" id="WP_144994750.1">
    <property type="nucleotide sequence ID" value="NZ_VNJK01000006.1"/>
</dbReference>
<accession>A0A559IEC1</accession>
<dbReference type="Pfam" id="PF00085">
    <property type="entry name" value="Thioredoxin"/>
    <property type="match status" value="1"/>
</dbReference>
<comment type="caution">
    <text evidence="2">The sequence shown here is derived from an EMBL/GenBank/DDBJ whole genome shotgun (WGS) entry which is preliminary data.</text>
</comment>
<evidence type="ECO:0000259" key="1">
    <source>
        <dbReference type="Pfam" id="PF00085"/>
    </source>
</evidence>
<dbReference type="EMBL" id="VNJK01000006">
    <property type="protein sequence ID" value="TVX86004.1"/>
    <property type="molecule type" value="Genomic_DNA"/>
</dbReference>